<organism evidence="1 2">
    <name type="scientific">Aspergillus luchuensis (strain CBS 106.47)</name>
    <dbReference type="NCBI Taxonomy" id="1137211"/>
    <lineage>
        <taxon>Eukaryota</taxon>
        <taxon>Fungi</taxon>
        <taxon>Dikarya</taxon>
        <taxon>Ascomycota</taxon>
        <taxon>Pezizomycotina</taxon>
        <taxon>Eurotiomycetes</taxon>
        <taxon>Eurotiomycetidae</taxon>
        <taxon>Eurotiales</taxon>
        <taxon>Aspergillaceae</taxon>
        <taxon>Aspergillus</taxon>
        <taxon>Aspergillus subgen. Circumdati</taxon>
    </lineage>
</organism>
<protein>
    <submittedName>
        <fullName evidence="1">Uncharacterized protein</fullName>
    </submittedName>
</protein>
<reference evidence="2" key="1">
    <citation type="journal article" date="2017" name="Genome Biol.">
        <title>Comparative genomics reveals high biological diversity and specific adaptations in the industrially and medically important fungal genus Aspergillus.</title>
        <authorList>
            <person name="de Vries R.P."/>
            <person name="Riley R."/>
            <person name="Wiebenga A."/>
            <person name="Aguilar-Osorio G."/>
            <person name="Amillis S."/>
            <person name="Uchima C.A."/>
            <person name="Anderluh G."/>
            <person name="Asadollahi M."/>
            <person name="Askin M."/>
            <person name="Barry K."/>
            <person name="Battaglia E."/>
            <person name="Bayram O."/>
            <person name="Benocci T."/>
            <person name="Braus-Stromeyer S.A."/>
            <person name="Caldana C."/>
            <person name="Canovas D."/>
            <person name="Cerqueira G.C."/>
            <person name="Chen F."/>
            <person name="Chen W."/>
            <person name="Choi C."/>
            <person name="Clum A."/>
            <person name="Dos Santos R.A."/>
            <person name="Damasio A.R."/>
            <person name="Diallinas G."/>
            <person name="Emri T."/>
            <person name="Fekete E."/>
            <person name="Flipphi M."/>
            <person name="Freyberg S."/>
            <person name="Gallo A."/>
            <person name="Gournas C."/>
            <person name="Habgood R."/>
            <person name="Hainaut M."/>
            <person name="Harispe M.L."/>
            <person name="Henrissat B."/>
            <person name="Hilden K.S."/>
            <person name="Hope R."/>
            <person name="Hossain A."/>
            <person name="Karabika E."/>
            <person name="Karaffa L."/>
            <person name="Karanyi Z."/>
            <person name="Krasevec N."/>
            <person name="Kuo A."/>
            <person name="Kusch H."/>
            <person name="LaButti K."/>
            <person name="Lagendijk E.L."/>
            <person name="Lapidus A."/>
            <person name="Levasseur A."/>
            <person name="Lindquist E."/>
            <person name="Lipzen A."/>
            <person name="Logrieco A.F."/>
            <person name="MacCabe A."/>
            <person name="Maekelae M.R."/>
            <person name="Malavazi I."/>
            <person name="Melin P."/>
            <person name="Meyer V."/>
            <person name="Mielnichuk N."/>
            <person name="Miskei M."/>
            <person name="Molnar A.P."/>
            <person name="Mule G."/>
            <person name="Ngan C.Y."/>
            <person name="Orejas M."/>
            <person name="Orosz E."/>
            <person name="Ouedraogo J.P."/>
            <person name="Overkamp K.M."/>
            <person name="Park H.-S."/>
            <person name="Perrone G."/>
            <person name="Piumi F."/>
            <person name="Punt P.J."/>
            <person name="Ram A.F."/>
            <person name="Ramon A."/>
            <person name="Rauscher S."/>
            <person name="Record E."/>
            <person name="Riano-Pachon D.M."/>
            <person name="Robert V."/>
            <person name="Roehrig J."/>
            <person name="Ruller R."/>
            <person name="Salamov A."/>
            <person name="Salih N.S."/>
            <person name="Samson R.A."/>
            <person name="Sandor E."/>
            <person name="Sanguinetti M."/>
            <person name="Schuetze T."/>
            <person name="Sepcic K."/>
            <person name="Shelest E."/>
            <person name="Sherlock G."/>
            <person name="Sophianopoulou V."/>
            <person name="Squina F.M."/>
            <person name="Sun H."/>
            <person name="Susca A."/>
            <person name="Todd R.B."/>
            <person name="Tsang A."/>
            <person name="Unkles S.E."/>
            <person name="van de Wiele N."/>
            <person name="van Rossen-Uffink D."/>
            <person name="Oliveira J.V."/>
            <person name="Vesth T.C."/>
            <person name="Visser J."/>
            <person name="Yu J.-H."/>
            <person name="Zhou M."/>
            <person name="Andersen M.R."/>
            <person name="Archer D.B."/>
            <person name="Baker S.E."/>
            <person name="Benoit I."/>
            <person name="Brakhage A.A."/>
            <person name="Braus G.H."/>
            <person name="Fischer R."/>
            <person name="Frisvad J.C."/>
            <person name="Goldman G.H."/>
            <person name="Houbraken J."/>
            <person name="Oakley B."/>
            <person name="Pocsi I."/>
            <person name="Scazzocchio C."/>
            <person name="Seiboth B."/>
            <person name="vanKuyk P.A."/>
            <person name="Wortman J."/>
            <person name="Dyer P.S."/>
            <person name="Grigoriev I.V."/>
        </authorList>
    </citation>
    <scope>NUCLEOTIDE SEQUENCE [LARGE SCALE GENOMIC DNA]</scope>
    <source>
        <strain evidence="2">CBS 106.47</strain>
    </source>
</reference>
<sequence>MDSVRTIACSACRPYIVLNFQTGIVRFRRDFGFFFAYRNPGLDCGPRMVEYRSNLAGPPGKELGNMKRMKDQQGKCRKQSCHGYLRLPLTVKLQVGHLPIG</sequence>
<evidence type="ECO:0000313" key="2">
    <source>
        <dbReference type="Proteomes" id="UP000184063"/>
    </source>
</evidence>
<name>A0A1M3T0S6_ASPLC</name>
<dbReference type="EMBL" id="KV878256">
    <property type="protein sequence ID" value="OJZ80326.1"/>
    <property type="molecule type" value="Genomic_DNA"/>
</dbReference>
<dbReference type="VEuPathDB" id="FungiDB:ASPFODRAFT_460115"/>
<proteinExistence type="predicted"/>
<dbReference type="AlphaFoldDB" id="A0A1M3T0S6"/>
<evidence type="ECO:0000313" key="1">
    <source>
        <dbReference type="EMBL" id="OJZ80326.1"/>
    </source>
</evidence>
<accession>A0A1M3T0S6</accession>
<dbReference type="Proteomes" id="UP000184063">
    <property type="component" value="Unassembled WGS sequence"/>
</dbReference>
<gene>
    <name evidence="1" type="ORF">ASPFODRAFT_460115</name>
</gene>